<sequence length="570" mass="64579">MHLIMSSLFFRRSTGPDLDQVRFIWPTTTTAMTKMSLWNAALGRSYATAVANACGQPVNVARAGDRWKYLMLGLSSHMKGTYFICIDGFDSRGQLNKDDATIAAIAQRAVAKADSSGISIRLFLSGTPETIARVPQPAEGVHTITLGASNPPQGPFNDRGDDESLSQPLLNTSDSEAVTRYRITELCKAEPDLTEFLTDPNIKLLIEGIRGNYNHLEAKITEINSCETERQVQDVIKNTTVDLDRVQKNRLKALDISLSTDQVKKLNELLVWVAGVSNGPTIKFLQSALYLKFRENFRLESEVRNTYLALLKTDEDGVVTFKSDELIKILRENDSQDPGSDVADLYTQEITPAEIGLCRRFIKNACDTVDYTRFKFDDFFDNMVHKAHIHLCDENSVNFTVFCSCIKVLSETGNDTNLEKLCNYASIWFYEHLKTLVENFETFEPSRQSLSATGRELVNLFYDAELIDVWFSKTNLGCLKYDWLYRDEFIDPLTKFWKNPHVAKGYAKDIEKTSWVKKVTAESVNKYMILERVATRLAQHWFSCTGTMDDQYLWTSFGLVAKVSCAFLSF</sequence>
<keyword evidence="3" id="KW-1185">Reference proteome</keyword>
<gene>
    <name evidence="2" type="ORF">M421DRAFT_185940</name>
</gene>
<evidence type="ECO:0000313" key="2">
    <source>
        <dbReference type="EMBL" id="KAF1927254.1"/>
    </source>
</evidence>
<protein>
    <submittedName>
        <fullName evidence="2">Uncharacterized protein</fullName>
    </submittedName>
</protein>
<dbReference type="AlphaFoldDB" id="A0A6A5RJX1"/>
<dbReference type="GeneID" id="54345584"/>
<evidence type="ECO:0000256" key="1">
    <source>
        <dbReference type="SAM" id="MobiDB-lite"/>
    </source>
</evidence>
<name>A0A6A5RJX1_9PLEO</name>
<reference evidence="2" key="1">
    <citation type="journal article" date="2020" name="Stud. Mycol.">
        <title>101 Dothideomycetes genomes: a test case for predicting lifestyles and emergence of pathogens.</title>
        <authorList>
            <person name="Haridas S."/>
            <person name="Albert R."/>
            <person name="Binder M."/>
            <person name="Bloem J."/>
            <person name="Labutti K."/>
            <person name="Salamov A."/>
            <person name="Andreopoulos B."/>
            <person name="Baker S."/>
            <person name="Barry K."/>
            <person name="Bills G."/>
            <person name="Bluhm B."/>
            <person name="Cannon C."/>
            <person name="Castanera R."/>
            <person name="Culley D."/>
            <person name="Daum C."/>
            <person name="Ezra D."/>
            <person name="Gonzalez J."/>
            <person name="Henrissat B."/>
            <person name="Kuo A."/>
            <person name="Liang C."/>
            <person name="Lipzen A."/>
            <person name="Lutzoni F."/>
            <person name="Magnuson J."/>
            <person name="Mondo S."/>
            <person name="Nolan M."/>
            <person name="Ohm R."/>
            <person name="Pangilinan J."/>
            <person name="Park H.-J."/>
            <person name="Ramirez L."/>
            <person name="Alfaro M."/>
            <person name="Sun H."/>
            <person name="Tritt A."/>
            <person name="Yoshinaga Y."/>
            <person name="Zwiers L.-H."/>
            <person name="Turgeon B."/>
            <person name="Goodwin S."/>
            <person name="Spatafora J."/>
            <person name="Crous P."/>
            <person name="Grigoriev I."/>
        </authorList>
    </citation>
    <scope>NUCLEOTIDE SEQUENCE</scope>
    <source>
        <strain evidence="2">CBS 183.55</strain>
    </source>
</reference>
<dbReference type="EMBL" id="ML978973">
    <property type="protein sequence ID" value="KAF1927254.1"/>
    <property type="molecule type" value="Genomic_DNA"/>
</dbReference>
<dbReference type="Proteomes" id="UP000800082">
    <property type="component" value="Unassembled WGS sequence"/>
</dbReference>
<dbReference type="OrthoDB" id="2913095at2759"/>
<feature type="region of interest" description="Disordered" evidence="1">
    <location>
        <begin position="146"/>
        <end position="169"/>
    </location>
</feature>
<accession>A0A6A5RJX1</accession>
<evidence type="ECO:0000313" key="3">
    <source>
        <dbReference type="Proteomes" id="UP000800082"/>
    </source>
</evidence>
<organism evidence="2 3">
    <name type="scientific">Didymella exigua CBS 183.55</name>
    <dbReference type="NCBI Taxonomy" id="1150837"/>
    <lineage>
        <taxon>Eukaryota</taxon>
        <taxon>Fungi</taxon>
        <taxon>Dikarya</taxon>
        <taxon>Ascomycota</taxon>
        <taxon>Pezizomycotina</taxon>
        <taxon>Dothideomycetes</taxon>
        <taxon>Pleosporomycetidae</taxon>
        <taxon>Pleosporales</taxon>
        <taxon>Pleosporineae</taxon>
        <taxon>Didymellaceae</taxon>
        <taxon>Didymella</taxon>
    </lineage>
</organism>
<proteinExistence type="predicted"/>
<dbReference type="RefSeq" id="XP_033447506.1">
    <property type="nucleotide sequence ID" value="XM_033587937.1"/>
</dbReference>